<proteinExistence type="predicted"/>
<organism evidence="1 2">
    <name type="scientific">Candidatus Limadaptatus stercorigallinarum</name>
    <dbReference type="NCBI Taxonomy" id="2840845"/>
    <lineage>
        <taxon>Bacteria</taxon>
        <taxon>Bacillati</taxon>
        <taxon>Bacillota</taxon>
        <taxon>Clostridia</taxon>
        <taxon>Eubacteriales</taxon>
        <taxon>Candidatus Limadaptatus</taxon>
    </lineage>
</organism>
<dbReference type="EMBL" id="DVMN01000057">
    <property type="protein sequence ID" value="HIU21254.1"/>
    <property type="molecule type" value="Genomic_DNA"/>
</dbReference>
<accession>A0A9D1HS12</accession>
<gene>
    <name evidence="1" type="ORF">IAD51_03305</name>
</gene>
<evidence type="ECO:0000313" key="2">
    <source>
        <dbReference type="Proteomes" id="UP000824088"/>
    </source>
</evidence>
<reference evidence="1" key="1">
    <citation type="submission" date="2020-10" db="EMBL/GenBank/DDBJ databases">
        <authorList>
            <person name="Gilroy R."/>
        </authorList>
    </citation>
    <scope>NUCLEOTIDE SEQUENCE</scope>
    <source>
        <strain evidence="1">1063</strain>
    </source>
</reference>
<dbReference type="Pfam" id="PF14277">
    <property type="entry name" value="DUF4364"/>
    <property type="match status" value="1"/>
</dbReference>
<protein>
    <submittedName>
        <fullName evidence="1">DUF4364 family protein</fullName>
    </submittedName>
</protein>
<dbReference type="InterPro" id="IPR025374">
    <property type="entry name" value="DUF4364"/>
</dbReference>
<reference evidence="1" key="2">
    <citation type="journal article" date="2021" name="PeerJ">
        <title>Extensive microbial diversity within the chicken gut microbiome revealed by metagenomics and culture.</title>
        <authorList>
            <person name="Gilroy R."/>
            <person name="Ravi A."/>
            <person name="Getino M."/>
            <person name="Pursley I."/>
            <person name="Horton D.L."/>
            <person name="Alikhan N.F."/>
            <person name="Baker D."/>
            <person name="Gharbi K."/>
            <person name="Hall N."/>
            <person name="Watson M."/>
            <person name="Adriaenssens E.M."/>
            <person name="Foster-Nyarko E."/>
            <person name="Jarju S."/>
            <person name="Secka A."/>
            <person name="Antonio M."/>
            <person name="Oren A."/>
            <person name="Chaudhuri R.R."/>
            <person name="La Ragione R."/>
            <person name="Hildebrand F."/>
            <person name="Pallen M.J."/>
        </authorList>
    </citation>
    <scope>NUCLEOTIDE SEQUENCE</scope>
    <source>
        <strain evidence="1">1063</strain>
    </source>
</reference>
<dbReference type="Proteomes" id="UP000824088">
    <property type="component" value="Unassembled WGS sequence"/>
</dbReference>
<evidence type="ECO:0000313" key="1">
    <source>
        <dbReference type="EMBL" id="HIU21254.1"/>
    </source>
</evidence>
<comment type="caution">
    <text evidence="1">The sequence shown here is derived from an EMBL/GenBank/DDBJ whole genome shotgun (WGS) entry which is preliminary data.</text>
</comment>
<sequence length="179" mass="20671">MDFEQDGVSARLDSKIQKLIILFVFDRMAIPLSEAALLDICTSENNWLGYMDCKQYLAELLETNLLYRVPKSDCINITQDGIGCLALFFTRIPTSVRDDVNAYARENRMRYKKRQSYFCDYSKNADGTYTVIMKINSDIATLMELKLVVANRQLAKYLYKSWVDKASQTYALIHDTLLD</sequence>
<name>A0A9D1HS12_9FIRM</name>
<dbReference type="AlphaFoldDB" id="A0A9D1HS12"/>